<dbReference type="AlphaFoldDB" id="A0A542SQS6"/>
<protein>
    <submittedName>
        <fullName evidence="6">Fibronectin type III domain protein</fullName>
    </submittedName>
</protein>
<evidence type="ECO:0000256" key="2">
    <source>
        <dbReference type="ARBA" id="ARBA00023295"/>
    </source>
</evidence>
<evidence type="ECO:0000256" key="1">
    <source>
        <dbReference type="ARBA" id="ARBA00022737"/>
    </source>
</evidence>
<gene>
    <name evidence="6" type="ORF">FB389_1230</name>
</gene>
<dbReference type="GO" id="GO:0000272">
    <property type="term" value="P:polysaccharide catabolic process"/>
    <property type="evidence" value="ECO:0007669"/>
    <property type="project" value="UniProtKB-KW"/>
</dbReference>
<keyword evidence="3" id="KW-0119">Carbohydrate metabolism</keyword>
<dbReference type="PANTHER" id="PTHR46708:SF2">
    <property type="entry name" value="FIBRONECTIN TYPE-III DOMAIN-CONTAINING PROTEIN"/>
    <property type="match status" value="1"/>
</dbReference>
<keyword evidence="7" id="KW-1185">Reference proteome</keyword>
<dbReference type="InterPro" id="IPR050991">
    <property type="entry name" value="ECM_Regulatory_Proteins"/>
</dbReference>
<dbReference type="PANTHER" id="PTHR46708">
    <property type="entry name" value="TENASCIN"/>
    <property type="match status" value="1"/>
</dbReference>
<keyword evidence="3" id="KW-0624">Polysaccharide degradation</keyword>
<dbReference type="Pfam" id="PF00041">
    <property type="entry name" value="fn3"/>
    <property type="match status" value="4"/>
</dbReference>
<feature type="domain" description="Fibronectin type-III" evidence="5">
    <location>
        <begin position="261"/>
        <end position="347"/>
    </location>
</feature>
<comment type="caution">
    <text evidence="6">The sequence shown here is derived from an EMBL/GenBank/DDBJ whole genome shotgun (WGS) entry which is preliminary data.</text>
</comment>
<dbReference type="InterPro" id="IPR036116">
    <property type="entry name" value="FN3_sf"/>
</dbReference>
<dbReference type="SMART" id="SM00060">
    <property type="entry name" value="FN3"/>
    <property type="match status" value="5"/>
</dbReference>
<organism evidence="6 7">
    <name type="scientific">Rarobacter incanus</name>
    <dbReference type="NCBI Taxonomy" id="153494"/>
    <lineage>
        <taxon>Bacteria</taxon>
        <taxon>Bacillati</taxon>
        <taxon>Actinomycetota</taxon>
        <taxon>Actinomycetes</taxon>
        <taxon>Micrococcales</taxon>
        <taxon>Rarobacteraceae</taxon>
        <taxon>Rarobacter</taxon>
    </lineage>
</organism>
<feature type="region of interest" description="Disordered" evidence="4">
    <location>
        <begin position="1"/>
        <end position="32"/>
    </location>
</feature>
<evidence type="ECO:0000256" key="4">
    <source>
        <dbReference type="SAM" id="MobiDB-lite"/>
    </source>
</evidence>
<dbReference type="InterPro" id="IPR013783">
    <property type="entry name" value="Ig-like_fold"/>
</dbReference>
<reference evidence="6 7" key="1">
    <citation type="submission" date="2019-06" db="EMBL/GenBank/DDBJ databases">
        <title>Sequencing the genomes of 1000 actinobacteria strains.</title>
        <authorList>
            <person name="Klenk H.-P."/>
        </authorList>
    </citation>
    <scope>NUCLEOTIDE SEQUENCE [LARGE SCALE GENOMIC DNA]</scope>
    <source>
        <strain evidence="6 7">DSM 10596</strain>
    </source>
</reference>
<dbReference type="Gene3D" id="2.60.40.10">
    <property type="entry name" value="Immunoglobulins"/>
    <property type="match status" value="4"/>
</dbReference>
<feature type="compositionally biased region" description="Basic and acidic residues" evidence="4">
    <location>
        <begin position="7"/>
        <end position="24"/>
    </location>
</feature>
<evidence type="ECO:0000313" key="6">
    <source>
        <dbReference type="EMBL" id="TQK76547.1"/>
    </source>
</evidence>
<proteinExistence type="predicted"/>
<dbReference type="EMBL" id="VFNV01000001">
    <property type="protein sequence ID" value="TQK76547.1"/>
    <property type="molecule type" value="Genomic_DNA"/>
</dbReference>
<dbReference type="InterPro" id="IPR003961">
    <property type="entry name" value="FN3_dom"/>
</dbReference>
<dbReference type="PROSITE" id="PS50853">
    <property type="entry name" value="FN3"/>
    <property type="match status" value="2"/>
</dbReference>
<keyword evidence="2" id="KW-0378">Hydrolase</keyword>
<keyword evidence="2" id="KW-0326">Glycosidase</keyword>
<keyword evidence="1" id="KW-0677">Repeat</keyword>
<accession>A0A542SQS6</accession>
<evidence type="ECO:0000256" key="3">
    <source>
        <dbReference type="ARBA" id="ARBA00023326"/>
    </source>
</evidence>
<feature type="domain" description="Fibronectin type-III" evidence="5">
    <location>
        <begin position="514"/>
        <end position="596"/>
    </location>
</feature>
<evidence type="ECO:0000313" key="7">
    <source>
        <dbReference type="Proteomes" id="UP000316181"/>
    </source>
</evidence>
<sequence length="754" mass="79025">MSTRMGPRPDAELDDPRTSLDTRARTRPPRCGAAAPRWRRLLAALLAAVAVSAVGAAGAAVSAAGAAGAAGSQTATEAVPQGSAQVGRITVEAVDGQRFTMKIDLPSPNLHKSVVMLVDQDRCPSGSGNAAGYPSRFPLAAKARTFAVTDNRGSQKRPPSPYRWSEEGFPNAHRAGESAFAAAEVGANGTVSLRARGTGFESGTEYCAIWMNQAAVVYQRSSDDELLPIVESTTEMTFDKILHVWSGEFLYSARIVKTGPAASEVALGEVTHESASLRWDPVPGAASYTVAWKPVDGDESMSTEVTDATVVLPGLTPSTEYLVTVTPVVDAITRGGRARLYFTTGPRLPDAPVLASKAAVGVTASFVASSDPAVQEFEAIWVSEKGAREVTTHQSNPIVRSDLAPNTGYSVAVRARNPSGLSPAATWEFVTGPLAPGNVAAAALPTGVQLRWDAAAGATGYRVAVGGTVREVDSTTTQITGLAPSTTYAYQVQAFNARGVGVIVKGSVRTTLALPAGITVSDATSSGARVSWNQPAPGVRYVLALRGHEGTWSSEGTFVNVTGLSPGRTYQGTVTATKPGEAPAVSTIAIRTTLATVVAIEVTKRGTTSVTLTWNSAGPAATYLVRVGARTFKVRGTRVTVKGLYPGTEYRATVTPAGRTASNPVSFTTKKMRPRVTLRAIGSRLLIRVSAVPKGTKVVVVDKRGRRNVTAGKRGVKQTVRGTRIKVRVASTDRTLALRVTYSAADVRSARRAR</sequence>
<dbReference type="SUPFAM" id="SSF49265">
    <property type="entry name" value="Fibronectin type III"/>
    <property type="match status" value="3"/>
</dbReference>
<dbReference type="Proteomes" id="UP000316181">
    <property type="component" value="Unassembled WGS sequence"/>
</dbReference>
<dbReference type="GO" id="GO:0016798">
    <property type="term" value="F:hydrolase activity, acting on glycosyl bonds"/>
    <property type="evidence" value="ECO:0007669"/>
    <property type="project" value="UniProtKB-KW"/>
</dbReference>
<dbReference type="CDD" id="cd00063">
    <property type="entry name" value="FN3"/>
    <property type="match status" value="4"/>
</dbReference>
<name>A0A542SQS6_9MICO</name>
<evidence type="ECO:0000259" key="5">
    <source>
        <dbReference type="PROSITE" id="PS50853"/>
    </source>
</evidence>